<dbReference type="EMBL" id="JAQIZT010000002">
    <property type="protein sequence ID" value="KAJ7006568.1"/>
    <property type="molecule type" value="Genomic_DNA"/>
</dbReference>
<comment type="caution">
    <text evidence="2">The sequence shown here is derived from an EMBL/GenBank/DDBJ whole genome shotgun (WGS) entry which is preliminary data.</text>
</comment>
<accession>A0AAD6RCS2</accession>
<dbReference type="AlphaFoldDB" id="A0AAD6RCS2"/>
<dbReference type="GO" id="GO:0005634">
    <property type="term" value="C:nucleus"/>
    <property type="evidence" value="ECO:0007669"/>
    <property type="project" value="TreeGrafter"/>
</dbReference>
<evidence type="ECO:0000313" key="3">
    <source>
        <dbReference type="Proteomes" id="UP001164929"/>
    </source>
</evidence>
<feature type="region of interest" description="Disordered" evidence="1">
    <location>
        <begin position="1"/>
        <end position="27"/>
    </location>
</feature>
<feature type="region of interest" description="Disordered" evidence="1">
    <location>
        <begin position="486"/>
        <end position="563"/>
    </location>
</feature>
<name>A0AAD6RCS2_9ROSI</name>
<sequence>MSNKLVKLGKSAVEKMAPPPGKNSLNLSQNLTMISEQYESVKFQNQSNSPGISSKKKPAETKMKLDPSLSVKVLNGDAYASLEETTDNEKPKTGCILPKNLTSKPKDASGFSESSNQKYHEKSAYVQPKSQSAKTLNHGDDLEPSVRLKEKNGVRELPDLNLNISDSKIYAQAARTSHVHRKDGSSVRPKSSMLEKAIRELEKMVAESRPPGVENQETDASAQAIKRRLPTEIKLKLAKVARLAASQGKLSKELLNRLMSILGHLIQLRTLKRNLKIMINTGLSAKQEKDDRFQQIKKEVAEMIMTRIPSVESNALVQQAGASDDFQEMVSDERGGLKKKFSMDAVLEDKICDLYDLFVEGLDEDSGPQVRKLYVELSQLWPSGLMDNHGIKRAICRAKERRRVMYIRNKDQDKIKSKKMLTPKQEEGVRIESGSVAQPHVQERLATDMVGPVLALARKPVPNSIAAAAQFPSPSANGLVLDKLKQEKPKGSSSNSMDGAKMGVDGALPKKKVKRKLEQELDGTHPRSEKLHPQSSGERHKSLKHASGLPQKLNLQSSAPPRF</sequence>
<dbReference type="Proteomes" id="UP001164929">
    <property type="component" value="Chromosome 2"/>
</dbReference>
<organism evidence="2 3">
    <name type="scientific">Populus alba x Populus x berolinensis</name>
    <dbReference type="NCBI Taxonomy" id="444605"/>
    <lineage>
        <taxon>Eukaryota</taxon>
        <taxon>Viridiplantae</taxon>
        <taxon>Streptophyta</taxon>
        <taxon>Embryophyta</taxon>
        <taxon>Tracheophyta</taxon>
        <taxon>Spermatophyta</taxon>
        <taxon>Magnoliopsida</taxon>
        <taxon>eudicotyledons</taxon>
        <taxon>Gunneridae</taxon>
        <taxon>Pentapetalae</taxon>
        <taxon>rosids</taxon>
        <taxon>fabids</taxon>
        <taxon>Malpighiales</taxon>
        <taxon>Salicaceae</taxon>
        <taxon>Saliceae</taxon>
        <taxon>Populus</taxon>
    </lineage>
</organism>
<dbReference type="GO" id="GO:0006325">
    <property type="term" value="P:chromatin organization"/>
    <property type="evidence" value="ECO:0007669"/>
    <property type="project" value="TreeGrafter"/>
</dbReference>
<feature type="compositionally biased region" description="Basic and acidic residues" evidence="1">
    <location>
        <begin position="516"/>
        <end position="540"/>
    </location>
</feature>
<feature type="region of interest" description="Disordered" evidence="1">
    <location>
        <begin position="41"/>
        <end position="64"/>
    </location>
</feature>
<proteinExistence type="predicted"/>
<reference evidence="2" key="1">
    <citation type="journal article" date="2023" name="Mol. Ecol. Resour.">
        <title>Chromosome-level genome assembly of a triploid poplar Populus alba 'Berolinensis'.</title>
        <authorList>
            <person name="Chen S."/>
            <person name="Yu Y."/>
            <person name="Wang X."/>
            <person name="Wang S."/>
            <person name="Zhang T."/>
            <person name="Zhou Y."/>
            <person name="He R."/>
            <person name="Meng N."/>
            <person name="Wang Y."/>
            <person name="Liu W."/>
            <person name="Liu Z."/>
            <person name="Liu J."/>
            <person name="Guo Q."/>
            <person name="Huang H."/>
            <person name="Sederoff R.R."/>
            <person name="Wang G."/>
            <person name="Qu G."/>
            <person name="Chen S."/>
        </authorList>
    </citation>
    <scope>NUCLEOTIDE SEQUENCE</scope>
    <source>
        <strain evidence="2">SC-2020</strain>
    </source>
</reference>
<feature type="compositionally biased region" description="Polar residues" evidence="1">
    <location>
        <begin position="553"/>
        <end position="563"/>
    </location>
</feature>
<protein>
    <submittedName>
        <fullName evidence="2">Ubinuclein-1 isoform X2</fullName>
    </submittedName>
</protein>
<gene>
    <name evidence="2" type="ORF">NC653_005813</name>
</gene>
<evidence type="ECO:0000256" key="1">
    <source>
        <dbReference type="SAM" id="MobiDB-lite"/>
    </source>
</evidence>
<dbReference type="PANTHER" id="PTHR21669">
    <property type="entry name" value="CAPZ-INTERACTING PROTEIN AND RELATED PROTEINS"/>
    <property type="match status" value="1"/>
</dbReference>
<feature type="region of interest" description="Disordered" evidence="1">
    <location>
        <begin position="82"/>
        <end position="142"/>
    </location>
</feature>
<feature type="compositionally biased region" description="Polar residues" evidence="1">
    <location>
        <begin position="41"/>
        <end position="52"/>
    </location>
</feature>
<dbReference type="PANTHER" id="PTHR21669:SF28">
    <property type="entry name" value="YEMANUCLEIN"/>
    <property type="match status" value="1"/>
</dbReference>
<keyword evidence="3" id="KW-1185">Reference proteome</keyword>
<evidence type="ECO:0000313" key="2">
    <source>
        <dbReference type="EMBL" id="KAJ7006568.1"/>
    </source>
</evidence>